<organism evidence="1 2">
    <name type="scientific">Emiliania huxleyi (strain CCMP1516)</name>
    <dbReference type="NCBI Taxonomy" id="280463"/>
    <lineage>
        <taxon>Eukaryota</taxon>
        <taxon>Haptista</taxon>
        <taxon>Haptophyta</taxon>
        <taxon>Prymnesiophyceae</taxon>
        <taxon>Isochrysidales</taxon>
        <taxon>Noelaerhabdaceae</taxon>
        <taxon>Emiliania</taxon>
    </lineage>
</organism>
<dbReference type="STRING" id="2903.R1DHX8"/>
<dbReference type="KEGG" id="ehx:EMIHUDRAFT_363377"/>
<dbReference type="Gene3D" id="3.30.1330.30">
    <property type="match status" value="1"/>
</dbReference>
<sequence length="158" mass="17122">MVSQLITLCAKKQVWVYDEAAKASTLQHEDRDKEVLLVFAMTRKALSRALKRSAKTSVVAVLNHDGASEQYARLEALTRGARLAYRQLTSAGASDSGGDGTLPAPADERFLVNYVTQGRQAAVDPLLMRPSLCRVDDEEASPCDLGRWLGSLGSLAES</sequence>
<accession>A0A0D3KFV2</accession>
<dbReference type="EnsemblProtists" id="EOD34637">
    <property type="protein sequence ID" value="EOD34637"/>
    <property type="gene ID" value="EMIHUDRAFT_363377"/>
</dbReference>
<reference evidence="2" key="1">
    <citation type="journal article" date="2013" name="Nature">
        <title>Pan genome of the phytoplankton Emiliania underpins its global distribution.</title>
        <authorList>
            <person name="Read B.A."/>
            <person name="Kegel J."/>
            <person name="Klute M.J."/>
            <person name="Kuo A."/>
            <person name="Lefebvre S.C."/>
            <person name="Maumus F."/>
            <person name="Mayer C."/>
            <person name="Miller J."/>
            <person name="Monier A."/>
            <person name="Salamov A."/>
            <person name="Young J."/>
            <person name="Aguilar M."/>
            <person name="Claverie J.M."/>
            <person name="Frickenhaus S."/>
            <person name="Gonzalez K."/>
            <person name="Herman E.K."/>
            <person name="Lin Y.C."/>
            <person name="Napier J."/>
            <person name="Ogata H."/>
            <person name="Sarno A.F."/>
            <person name="Shmutz J."/>
            <person name="Schroeder D."/>
            <person name="de Vargas C."/>
            <person name="Verret F."/>
            <person name="von Dassow P."/>
            <person name="Valentin K."/>
            <person name="Van de Peer Y."/>
            <person name="Wheeler G."/>
            <person name="Dacks J.B."/>
            <person name="Delwiche C.F."/>
            <person name="Dyhrman S.T."/>
            <person name="Glockner G."/>
            <person name="John U."/>
            <person name="Richards T."/>
            <person name="Worden A.Z."/>
            <person name="Zhang X."/>
            <person name="Grigoriev I.V."/>
            <person name="Allen A.E."/>
            <person name="Bidle K."/>
            <person name="Borodovsky M."/>
            <person name="Bowler C."/>
            <person name="Brownlee C."/>
            <person name="Cock J.M."/>
            <person name="Elias M."/>
            <person name="Gladyshev V.N."/>
            <person name="Groth M."/>
            <person name="Guda C."/>
            <person name="Hadaegh A."/>
            <person name="Iglesias-Rodriguez M.D."/>
            <person name="Jenkins J."/>
            <person name="Jones B.M."/>
            <person name="Lawson T."/>
            <person name="Leese F."/>
            <person name="Lindquist E."/>
            <person name="Lobanov A."/>
            <person name="Lomsadze A."/>
            <person name="Malik S.B."/>
            <person name="Marsh M.E."/>
            <person name="Mackinder L."/>
            <person name="Mock T."/>
            <person name="Mueller-Roeber B."/>
            <person name="Pagarete A."/>
            <person name="Parker M."/>
            <person name="Probert I."/>
            <person name="Quesneville H."/>
            <person name="Raines C."/>
            <person name="Rensing S.A."/>
            <person name="Riano-Pachon D.M."/>
            <person name="Richier S."/>
            <person name="Rokitta S."/>
            <person name="Shiraiwa Y."/>
            <person name="Soanes D.M."/>
            <person name="van der Giezen M."/>
            <person name="Wahlund T.M."/>
            <person name="Williams B."/>
            <person name="Wilson W."/>
            <person name="Wolfe G."/>
            <person name="Wurch L.L."/>
        </authorList>
    </citation>
    <scope>NUCLEOTIDE SEQUENCE</scope>
</reference>
<dbReference type="HOGENOM" id="CLU_1672571_0_0_1"/>
<proteinExistence type="predicted"/>
<dbReference type="RefSeq" id="XP_005787066.1">
    <property type="nucleotide sequence ID" value="XM_005787009.1"/>
</dbReference>
<protein>
    <submittedName>
        <fullName evidence="1">Uncharacterized protein</fullName>
    </submittedName>
</protein>
<dbReference type="InterPro" id="IPR029064">
    <property type="entry name" value="Ribosomal_eL30-like_sf"/>
</dbReference>
<dbReference type="GeneID" id="17279907"/>
<dbReference type="PaxDb" id="2903-EOD34637"/>
<dbReference type="eggNOG" id="ENOG502SDK5">
    <property type="taxonomic scope" value="Eukaryota"/>
</dbReference>
<name>A0A0D3KFV2_EMIH1</name>
<dbReference type="Proteomes" id="UP000013827">
    <property type="component" value="Unassembled WGS sequence"/>
</dbReference>
<evidence type="ECO:0000313" key="2">
    <source>
        <dbReference type="Proteomes" id="UP000013827"/>
    </source>
</evidence>
<dbReference type="AlphaFoldDB" id="A0A0D3KFV2"/>
<keyword evidence="2" id="KW-1185">Reference proteome</keyword>
<evidence type="ECO:0000313" key="1">
    <source>
        <dbReference type="EnsemblProtists" id="EOD34637"/>
    </source>
</evidence>
<reference evidence="1" key="2">
    <citation type="submission" date="2024-10" db="UniProtKB">
        <authorList>
            <consortium name="EnsemblProtists"/>
        </authorList>
    </citation>
    <scope>IDENTIFICATION</scope>
</reference>